<protein>
    <submittedName>
        <fullName evidence="1">Uncharacterized protein</fullName>
    </submittedName>
</protein>
<proteinExistence type="predicted"/>
<accession>A0AB39WV76</accession>
<name>A0AB39WV76_9PSED</name>
<reference evidence="1" key="1">
    <citation type="submission" date="2024-07" db="EMBL/GenBank/DDBJ databases">
        <authorList>
            <person name="Biller S.J."/>
        </authorList>
    </citation>
    <scope>NUCLEOTIDE SEQUENCE</scope>
    <source>
        <strain evidence="1">WC2401</strain>
    </source>
</reference>
<dbReference type="EMBL" id="CP165623">
    <property type="protein sequence ID" value="XDV04837.1"/>
    <property type="molecule type" value="Genomic_DNA"/>
</dbReference>
<organism evidence="1">
    <name type="scientific">Pseudomonas sp. WC2401</name>
    <dbReference type="NCBI Taxonomy" id="3234143"/>
    <lineage>
        <taxon>Bacteria</taxon>
        <taxon>Pseudomonadati</taxon>
        <taxon>Pseudomonadota</taxon>
        <taxon>Gammaproteobacteria</taxon>
        <taxon>Pseudomonadales</taxon>
        <taxon>Pseudomonadaceae</taxon>
        <taxon>Pseudomonas</taxon>
    </lineage>
</organism>
<dbReference type="AlphaFoldDB" id="A0AB39WV76"/>
<evidence type="ECO:0000313" key="1">
    <source>
        <dbReference type="EMBL" id="XDV04837.1"/>
    </source>
</evidence>
<gene>
    <name evidence="1" type="ORF">AB3G35_17360</name>
</gene>
<dbReference type="RefSeq" id="WP_369781851.1">
    <property type="nucleotide sequence ID" value="NZ_CP165623.1"/>
</dbReference>
<sequence length="333" mass="38116">MGFYRFMASKYMDDTLKGKLRFTSLSYYRLMEKVWDDGWIGDCQEGQAFTTIDKLDLPPGVDVDGARKKLEDARMIKGSGFHLTISNLINVSEENGFVLCFAKGELNDLKKEMLRDGYDSCASFRDLDLIARKIYESGVDGEGRRLSDIFDRPIVKDVSYGANQFELREVEGFVRGSALVKREKYIEQNECRIFFSPKVDLDIDFVNVSVDLSGGYVVEEFRLAPIPASISKRLDDIEDPLVLLGNIRNKIYSLGGEEGLALYKQSQGRAALLAYWQLRKDHRWHRLDTFFCMSNHNGGSMAQFTRLLDQYFELVTGMDYWGVANWAHSLRSN</sequence>